<keyword evidence="2" id="KW-0436">Ligase</keyword>
<evidence type="ECO:0000313" key="2">
    <source>
        <dbReference type="EMBL" id="AII88451.1"/>
    </source>
</evidence>
<dbReference type="RefSeq" id="WP_052377222.1">
    <property type="nucleotide sequence ID" value="NZ_CP003984.1"/>
</dbReference>
<dbReference type="AlphaFoldDB" id="A0AAN0VJU9"/>
<feature type="domain" description="AB hydrolase-1" evidence="1">
    <location>
        <begin position="35"/>
        <end position="270"/>
    </location>
</feature>
<dbReference type="InterPro" id="IPR000073">
    <property type="entry name" value="AB_hydrolase_1"/>
</dbReference>
<dbReference type="PANTHER" id="PTHR43798:SF33">
    <property type="entry name" value="HYDROLASE, PUTATIVE (AFU_ORTHOLOGUE AFUA_2G14860)-RELATED"/>
    <property type="match status" value="1"/>
</dbReference>
<dbReference type="PRINTS" id="PR00111">
    <property type="entry name" value="ABHYDROLASE"/>
</dbReference>
<reference evidence="2 3" key="1">
    <citation type="journal article" date="2014" name="ISME J.">
        <title>Adaptation of an abundant Roseobacter RCA organism to pelagic systems revealed by genomic and transcriptomic analyses.</title>
        <authorList>
            <person name="Voget S."/>
            <person name="Wemheuer B."/>
            <person name="Brinkhoff T."/>
            <person name="Vollmers J."/>
            <person name="Dietrich S."/>
            <person name="Giebel H.A."/>
            <person name="Beardsley C."/>
            <person name="Sardemann C."/>
            <person name="Bakenhus I."/>
            <person name="Billerbeck S."/>
            <person name="Daniel R."/>
            <person name="Simon M."/>
        </authorList>
    </citation>
    <scope>NUCLEOTIDE SEQUENCE [LARGE SCALE GENOMIC DNA]</scope>
    <source>
        <strain evidence="2 3">RCA23</strain>
    </source>
</reference>
<gene>
    <name evidence="2" type="primary">bchO</name>
    <name evidence="2" type="ORF">RCA23_c29510</name>
</gene>
<dbReference type="KEGG" id="ptp:RCA23_c29510"/>
<dbReference type="InterPro" id="IPR050266">
    <property type="entry name" value="AB_hydrolase_sf"/>
</dbReference>
<name>A0AAN0VJU9_9RHOB</name>
<proteinExistence type="predicted"/>
<dbReference type="GO" id="GO:0016020">
    <property type="term" value="C:membrane"/>
    <property type="evidence" value="ECO:0007669"/>
    <property type="project" value="TreeGrafter"/>
</dbReference>
<dbReference type="GO" id="GO:0016851">
    <property type="term" value="F:magnesium chelatase activity"/>
    <property type="evidence" value="ECO:0007669"/>
    <property type="project" value="UniProtKB-EC"/>
</dbReference>
<evidence type="ECO:0000313" key="3">
    <source>
        <dbReference type="Proteomes" id="UP000028680"/>
    </source>
</evidence>
<dbReference type="EMBL" id="CP003984">
    <property type="protein sequence ID" value="AII88451.1"/>
    <property type="molecule type" value="Genomic_DNA"/>
</dbReference>
<dbReference type="Gene3D" id="3.40.50.1820">
    <property type="entry name" value="alpha/beta hydrolase"/>
    <property type="match status" value="1"/>
</dbReference>
<dbReference type="Proteomes" id="UP000028680">
    <property type="component" value="Chromosome"/>
</dbReference>
<dbReference type="Pfam" id="PF00561">
    <property type="entry name" value="Abhydrolase_1"/>
    <property type="match status" value="1"/>
</dbReference>
<sequence>MNWQHAKPYWPFAQYSQFTLQKPHLWHIQDIGTGPVILLIHGAGSTTHSWQHLVPFLTDRYRVIMVDLPGQGFTRLGAQQRCGLDHMAEDLTSCLTALDLAPKVIIGHSAGVAIALRLAELAKFDCKVIGINAALDHFRGVAGVLFPLLAKAIANMPFSSSLLSKIAGHDQTVDRILKGTGSTLTAADVEFYKELMRSRSHIGATLQMMAQWDLEPLLARLPRLQTETHLIASSNDLAVPCATSQRAAALLPNADYQALPNLGHLAHEEDAATIAACIAPMLDLGCASGT</sequence>
<organism evidence="2 3">
    <name type="scientific">Planktomarina temperata RCA23</name>
    <dbReference type="NCBI Taxonomy" id="666509"/>
    <lineage>
        <taxon>Bacteria</taxon>
        <taxon>Pseudomonadati</taxon>
        <taxon>Pseudomonadota</taxon>
        <taxon>Alphaproteobacteria</taxon>
        <taxon>Rhodobacterales</taxon>
        <taxon>Paracoccaceae</taxon>
        <taxon>Planktomarina</taxon>
    </lineage>
</organism>
<dbReference type="NCBIfam" id="TIGR03056">
    <property type="entry name" value="bchO_mg_che_rel"/>
    <property type="match status" value="1"/>
</dbReference>
<dbReference type="SUPFAM" id="SSF53474">
    <property type="entry name" value="alpha/beta-Hydrolases"/>
    <property type="match status" value="1"/>
</dbReference>
<accession>A0AAN0VJU9</accession>
<protein>
    <submittedName>
        <fullName evidence="2">Magnesium-chelatase subunit BchO</fullName>
        <ecNumber evidence="2">6.6.1.1</ecNumber>
    </submittedName>
</protein>
<dbReference type="InterPro" id="IPR017497">
    <property type="entry name" value="BchO"/>
</dbReference>
<keyword evidence="3" id="KW-1185">Reference proteome</keyword>
<dbReference type="InterPro" id="IPR029058">
    <property type="entry name" value="AB_hydrolase_fold"/>
</dbReference>
<dbReference type="EC" id="6.6.1.1" evidence="2"/>
<evidence type="ECO:0000259" key="1">
    <source>
        <dbReference type="Pfam" id="PF00561"/>
    </source>
</evidence>
<dbReference type="PANTHER" id="PTHR43798">
    <property type="entry name" value="MONOACYLGLYCEROL LIPASE"/>
    <property type="match status" value="1"/>
</dbReference>
<dbReference type="GeneID" id="93367172"/>